<evidence type="ECO:0000256" key="10">
    <source>
        <dbReference type="ARBA" id="ARBA00022909"/>
    </source>
</evidence>
<evidence type="ECO:0000256" key="8">
    <source>
        <dbReference type="ARBA" id="ARBA00022723"/>
    </source>
</evidence>
<comment type="similarity">
    <text evidence="4">Belongs to the DHPS family.</text>
</comment>
<keyword evidence="14" id="KW-1185">Reference proteome</keyword>
<dbReference type="PATRIC" id="fig|1423778.4.peg.640"/>
<dbReference type="STRING" id="1423778.FC70_GL000613"/>
<dbReference type="GO" id="GO:0005829">
    <property type="term" value="C:cytosol"/>
    <property type="evidence" value="ECO:0007669"/>
    <property type="project" value="TreeGrafter"/>
</dbReference>
<gene>
    <name evidence="13" type="ORF">FC70_GL000613</name>
</gene>
<evidence type="ECO:0000256" key="1">
    <source>
        <dbReference type="ARBA" id="ARBA00000012"/>
    </source>
</evidence>
<organism evidence="13 14">
    <name type="scientific">Paucilactobacillus oligofermentans DSM 15707 = LMG 22743</name>
    <dbReference type="NCBI Taxonomy" id="1423778"/>
    <lineage>
        <taxon>Bacteria</taxon>
        <taxon>Bacillati</taxon>
        <taxon>Bacillota</taxon>
        <taxon>Bacilli</taxon>
        <taxon>Lactobacillales</taxon>
        <taxon>Lactobacillaceae</taxon>
        <taxon>Paucilactobacillus</taxon>
    </lineage>
</organism>
<dbReference type="EMBL" id="AZFE01000030">
    <property type="protein sequence ID" value="KRL56026.1"/>
    <property type="molecule type" value="Genomic_DNA"/>
</dbReference>
<comment type="cofactor">
    <cofactor evidence="2">
        <name>Mg(2+)</name>
        <dbReference type="ChEBI" id="CHEBI:18420"/>
    </cofactor>
</comment>
<evidence type="ECO:0000256" key="2">
    <source>
        <dbReference type="ARBA" id="ARBA00001946"/>
    </source>
</evidence>
<evidence type="ECO:0000256" key="4">
    <source>
        <dbReference type="ARBA" id="ARBA00009503"/>
    </source>
</evidence>
<proteinExistence type="inferred from homology"/>
<dbReference type="InterPro" id="IPR011005">
    <property type="entry name" value="Dihydropteroate_synth-like_sf"/>
</dbReference>
<evidence type="ECO:0000256" key="6">
    <source>
        <dbReference type="ARBA" id="ARBA00016919"/>
    </source>
</evidence>
<comment type="pathway">
    <text evidence="3">Cofactor biosynthesis; tetrahydrofolate biosynthesis; 7,8-dihydrofolate from 2-amino-4-hydroxy-6-hydroxymethyl-7,8-dihydropteridine diphosphate and 4-aminobenzoate: step 1/2.</text>
</comment>
<dbReference type="GO" id="GO:0046872">
    <property type="term" value="F:metal ion binding"/>
    <property type="evidence" value="ECO:0007669"/>
    <property type="project" value="UniProtKB-KW"/>
</dbReference>
<keyword evidence="7" id="KW-0808">Transferase</keyword>
<dbReference type="Gene3D" id="3.20.20.20">
    <property type="entry name" value="Dihydropteroate synthase-like"/>
    <property type="match status" value="1"/>
</dbReference>
<keyword evidence="10" id="KW-0289">Folate biosynthesis</keyword>
<dbReference type="UniPathway" id="UPA00077">
    <property type="reaction ID" value="UER00156"/>
</dbReference>
<evidence type="ECO:0000313" key="13">
    <source>
        <dbReference type="EMBL" id="KRL56026.1"/>
    </source>
</evidence>
<dbReference type="GO" id="GO:0046656">
    <property type="term" value="P:folic acid biosynthetic process"/>
    <property type="evidence" value="ECO:0007669"/>
    <property type="project" value="UniProtKB-KW"/>
</dbReference>
<comment type="catalytic activity">
    <reaction evidence="1">
        <text>(7,8-dihydropterin-6-yl)methyl diphosphate + 4-aminobenzoate = 7,8-dihydropteroate + diphosphate</text>
        <dbReference type="Rhea" id="RHEA:19949"/>
        <dbReference type="ChEBI" id="CHEBI:17836"/>
        <dbReference type="ChEBI" id="CHEBI:17839"/>
        <dbReference type="ChEBI" id="CHEBI:33019"/>
        <dbReference type="ChEBI" id="CHEBI:72950"/>
        <dbReference type="EC" id="2.5.1.15"/>
    </reaction>
</comment>
<protein>
    <recommendedName>
        <fullName evidence="6">Dihydropteroate synthase</fullName>
        <ecNumber evidence="5">2.5.1.15</ecNumber>
    </recommendedName>
    <alternativeName>
        <fullName evidence="11">Dihydropteroate pyrophosphorylase</fullName>
    </alternativeName>
</protein>
<keyword evidence="8" id="KW-0479">Metal-binding</keyword>
<dbReference type="AlphaFoldDB" id="A0A0R1RNH8"/>
<comment type="caution">
    <text evidence="13">The sequence shown here is derived from an EMBL/GenBank/DDBJ whole genome shotgun (WGS) entry which is preliminary data.</text>
</comment>
<dbReference type="CDD" id="cd00739">
    <property type="entry name" value="DHPS"/>
    <property type="match status" value="1"/>
</dbReference>
<dbReference type="Proteomes" id="UP000051697">
    <property type="component" value="Unassembled WGS sequence"/>
</dbReference>
<evidence type="ECO:0000256" key="5">
    <source>
        <dbReference type="ARBA" id="ARBA00012458"/>
    </source>
</evidence>
<evidence type="ECO:0000256" key="7">
    <source>
        <dbReference type="ARBA" id="ARBA00022679"/>
    </source>
</evidence>
<reference evidence="13 14" key="1">
    <citation type="journal article" date="2015" name="Genome Announc.">
        <title>Expanding the biotechnology potential of lactobacilli through comparative genomics of 213 strains and associated genera.</title>
        <authorList>
            <person name="Sun Z."/>
            <person name="Harris H.M."/>
            <person name="McCann A."/>
            <person name="Guo C."/>
            <person name="Argimon S."/>
            <person name="Zhang W."/>
            <person name="Yang X."/>
            <person name="Jeffery I.B."/>
            <person name="Cooney J.C."/>
            <person name="Kagawa T.F."/>
            <person name="Liu W."/>
            <person name="Song Y."/>
            <person name="Salvetti E."/>
            <person name="Wrobel A."/>
            <person name="Rasinkangas P."/>
            <person name="Parkhill J."/>
            <person name="Rea M.C."/>
            <person name="O'Sullivan O."/>
            <person name="Ritari J."/>
            <person name="Douillard F.P."/>
            <person name="Paul Ross R."/>
            <person name="Yang R."/>
            <person name="Briner A.E."/>
            <person name="Felis G.E."/>
            <person name="de Vos W.M."/>
            <person name="Barrangou R."/>
            <person name="Klaenhammer T.R."/>
            <person name="Caufield P.W."/>
            <person name="Cui Y."/>
            <person name="Zhang H."/>
            <person name="O'Toole P.W."/>
        </authorList>
    </citation>
    <scope>NUCLEOTIDE SEQUENCE [LARGE SCALE GENOMIC DNA]</scope>
    <source>
        <strain evidence="13 14">DSM 15707</strain>
    </source>
</reference>
<dbReference type="NCBIfam" id="TIGR01496">
    <property type="entry name" value="DHPS"/>
    <property type="match status" value="1"/>
</dbReference>
<evidence type="ECO:0000313" key="14">
    <source>
        <dbReference type="Proteomes" id="UP000051697"/>
    </source>
</evidence>
<dbReference type="GO" id="GO:0046654">
    <property type="term" value="P:tetrahydrofolate biosynthetic process"/>
    <property type="evidence" value="ECO:0007669"/>
    <property type="project" value="UniProtKB-UniPathway"/>
</dbReference>
<sequence>MKLSEKQVVTENEFVNTVFSDLTNRQQQIILEFTELSSENVESLIVILKQFDAIYNFDGFSLTCIIQLSAISTFKERINDLDIQEQLQKIVQNHAVIWQAGRFNLNVSETPLIYGILNVTPDSFYDGGAYFDQEAAFKQVEKMVADGANVIEVGGQTTRPGGFVEVEPEEEIKRIAPSIKLIQKSFPQIVIAVDTYKYEVMKAVVELGVDIINDVNAFTDDNRKLELMKNSNVGLLTMHSSRDVEYHDLTEEMTKFFEQNLSDLTNAGIAIARIALDQGIGYAKVADGYQDYAMMRNLDQLNYLNRPIMVAISRKGFGAKLFNLAKEDRLSVTLIAESFMYLHGGRILRVHDVKETVQLVKMLDTINTAFWHR</sequence>
<dbReference type="InterPro" id="IPR045031">
    <property type="entry name" value="DHP_synth-like"/>
</dbReference>
<accession>A0A0R1RNH8</accession>
<name>A0A0R1RNH8_9LACO</name>
<dbReference type="EC" id="2.5.1.15" evidence="5"/>
<dbReference type="RefSeq" id="WP_057889585.1">
    <property type="nucleotide sequence ID" value="NZ_AZFE01000030.1"/>
</dbReference>
<dbReference type="Pfam" id="PF00809">
    <property type="entry name" value="Pterin_bind"/>
    <property type="match status" value="1"/>
</dbReference>
<dbReference type="PROSITE" id="PS00792">
    <property type="entry name" value="DHPS_1"/>
    <property type="match status" value="1"/>
</dbReference>
<dbReference type="GO" id="GO:0004156">
    <property type="term" value="F:dihydropteroate synthase activity"/>
    <property type="evidence" value="ECO:0007669"/>
    <property type="project" value="UniProtKB-EC"/>
</dbReference>
<dbReference type="PANTHER" id="PTHR20941:SF1">
    <property type="entry name" value="FOLIC ACID SYNTHESIS PROTEIN FOL1"/>
    <property type="match status" value="1"/>
</dbReference>
<dbReference type="OrthoDB" id="9811744at2"/>
<dbReference type="PROSITE" id="PS50972">
    <property type="entry name" value="PTERIN_BINDING"/>
    <property type="match status" value="1"/>
</dbReference>
<keyword evidence="9" id="KW-0460">Magnesium</keyword>
<dbReference type="PANTHER" id="PTHR20941">
    <property type="entry name" value="FOLATE SYNTHESIS PROTEINS"/>
    <property type="match status" value="1"/>
</dbReference>
<evidence type="ECO:0000256" key="9">
    <source>
        <dbReference type="ARBA" id="ARBA00022842"/>
    </source>
</evidence>
<dbReference type="KEGG" id="lol:LACOL_0683"/>
<feature type="domain" description="Pterin-binding" evidence="12">
    <location>
        <begin position="111"/>
        <end position="361"/>
    </location>
</feature>
<dbReference type="InterPro" id="IPR000489">
    <property type="entry name" value="Pterin-binding_dom"/>
</dbReference>
<evidence type="ECO:0000256" key="11">
    <source>
        <dbReference type="ARBA" id="ARBA00030193"/>
    </source>
</evidence>
<evidence type="ECO:0000256" key="3">
    <source>
        <dbReference type="ARBA" id="ARBA00004763"/>
    </source>
</evidence>
<evidence type="ECO:0000259" key="12">
    <source>
        <dbReference type="PROSITE" id="PS50972"/>
    </source>
</evidence>
<dbReference type="InterPro" id="IPR006390">
    <property type="entry name" value="DHP_synth_dom"/>
</dbReference>
<dbReference type="SUPFAM" id="SSF51717">
    <property type="entry name" value="Dihydropteroate synthetase-like"/>
    <property type="match status" value="1"/>
</dbReference>